<comment type="caution">
    <text evidence="1">The sequence shown here is derived from an EMBL/GenBank/DDBJ whole genome shotgun (WGS) entry which is preliminary data.</text>
</comment>
<sequence>MNMKRKKLNQVIQKFFVLIMAFFISLSSVVTPVTFAEGNQPVAGLLSLDNVTIDSFDIIDSANSDAKIEYKKQGDGDYNSYLTDPSKFGTVLCQNQKNSQLSLKMGIRYRGEEAIKEGDKLEIPAYLGVELKNASFALQPLRDVSGHEIGTYTYNQGNFKLSFSGDYIKNNSVKEVASTLTIGIVSVPNTTQGEGEDIEITPIYGKLGNETIIAGYEKKKRENPTGP</sequence>
<gene>
    <name evidence="1" type="ORF">HLB29_09560</name>
</gene>
<feature type="non-terminal residue" evidence="1">
    <location>
        <position position="227"/>
    </location>
</feature>
<evidence type="ECO:0000313" key="2">
    <source>
        <dbReference type="Proteomes" id="UP000713904"/>
    </source>
</evidence>
<reference evidence="1 2" key="1">
    <citation type="submission" date="2020-05" db="EMBL/GenBank/DDBJ databases">
        <title>Draft genome of xy-202 and genomic insight in genome of the genus Peptostreptococcus.</title>
        <authorList>
            <person name="Zhang Z."/>
        </authorList>
    </citation>
    <scope>NUCLEOTIDE SEQUENCE [LARGE SCALE GENOMIC DNA]</scope>
    <source>
        <strain evidence="1 2">DSM 27025</strain>
    </source>
</reference>
<name>A0ABR6TN84_9FIRM</name>
<evidence type="ECO:0000313" key="1">
    <source>
        <dbReference type="EMBL" id="MBC2576885.1"/>
    </source>
</evidence>
<organism evidence="1 2">
    <name type="scientific">Peptostreptococcus canis</name>
    <dbReference type="NCBI Taxonomy" id="1159213"/>
    <lineage>
        <taxon>Bacteria</taxon>
        <taxon>Bacillati</taxon>
        <taxon>Bacillota</taxon>
        <taxon>Clostridia</taxon>
        <taxon>Peptostreptococcales</taxon>
        <taxon>Peptostreptococcaceae</taxon>
        <taxon>Peptostreptococcus</taxon>
    </lineage>
</organism>
<proteinExistence type="predicted"/>
<keyword evidence="2" id="KW-1185">Reference proteome</keyword>
<protein>
    <submittedName>
        <fullName evidence="1">Uncharacterized protein</fullName>
    </submittedName>
</protein>
<dbReference type="EMBL" id="JABGBW010000026">
    <property type="protein sequence ID" value="MBC2576885.1"/>
    <property type="molecule type" value="Genomic_DNA"/>
</dbReference>
<accession>A0ABR6TN84</accession>
<dbReference type="RefSeq" id="WP_207719563.1">
    <property type="nucleotide sequence ID" value="NZ_JABGBW010000026.1"/>
</dbReference>
<dbReference type="Proteomes" id="UP000713904">
    <property type="component" value="Unassembled WGS sequence"/>
</dbReference>